<evidence type="ECO:0000256" key="9">
    <source>
        <dbReference type="ARBA" id="ARBA00022860"/>
    </source>
</evidence>
<dbReference type="GO" id="GO:0004689">
    <property type="term" value="F:phosphorylase kinase activity"/>
    <property type="evidence" value="ECO:0007669"/>
    <property type="project" value="UniProtKB-EC"/>
</dbReference>
<dbReference type="Pfam" id="PF00069">
    <property type="entry name" value="Pkinase"/>
    <property type="match status" value="2"/>
</dbReference>
<dbReference type="Gene3D" id="3.30.200.20">
    <property type="entry name" value="Phosphorylase Kinase, domain 1"/>
    <property type="match status" value="1"/>
</dbReference>
<proteinExistence type="predicted"/>
<comment type="subunit">
    <text evidence="11">Hexadecamer of 4 heterotetramers, each composed of alpha, beta, gamma, and delta subunits. Alpha (PHKA1 or PHKA2) and beta (PHKB) are regulatory subunits, gamma (PHKG1 or PHKG2) is the catalytic subunit, and delta is calmodulin.</text>
</comment>
<comment type="catalytic activity">
    <reaction evidence="1">
        <text>2 ATP + phosphorylase b = 2 ADP + phosphorylase a.</text>
        <dbReference type="EC" id="2.7.11.19"/>
    </reaction>
</comment>
<evidence type="ECO:0000256" key="10">
    <source>
        <dbReference type="ARBA" id="ARBA00023277"/>
    </source>
</evidence>
<dbReference type="SUPFAM" id="SSF56112">
    <property type="entry name" value="Protein kinase-like (PK-like)"/>
    <property type="match status" value="2"/>
</dbReference>
<evidence type="ECO:0000256" key="3">
    <source>
        <dbReference type="ARBA" id="ARBA00022527"/>
    </source>
</evidence>
<keyword evidence="16" id="KW-1185">Reference proteome</keyword>
<evidence type="ECO:0000256" key="12">
    <source>
        <dbReference type="PROSITE-ProRule" id="PRU10141"/>
    </source>
</evidence>
<dbReference type="GO" id="GO:0005964">
    <property type="term" value="C:phosphorylase kinase complex"/>
    <property type="evidence" value="ECO:0007669"/>
    <property type="project" value="InterPro"/>
</dbReference>
<keyword evidence="7 15" id="KW-0418">Kinase</keyword>
<keyword evidence="6 12" id="KW-0547">Nucleotide-binding</keyword>
<keyword evidence="4" id="KW-0321">Glycogen metabolism</keyword>
<dbReference type="GO" id="GO:0005977">
    <property type="term" value="P:glycogen metabolic process"/>
    <property type="evidence" value="ECO:0007669"/>
    <property type="project" value="UniProtKB-KW"/>
</dbReference>
<dbReference type="PROSITE" id="PS00108">
    <property type="entry name" value="PROTEIN_KINASE_ST"/>
    <property type="match status" value="2"/>
</dbReference>
<feature type="binding site" evidence="12">
    <location>
        <position position="478"/>
    </location>
    <ligand>
        <name>ATP</name>
        <dbReference type="ChEBI" id="CHEBI:30616"/>
    </ligand>
</feature>
<evidence type="ECO:0000256" key="13">
    <source>
        <dbReference type="SAM" id="MobiDB-lite"/>
    </source>
</evidence>
<evidence type="ECO:0000256" key="8">
    <source>
        <dbReference type="ARBA" id="ARBA00022840"/>
    </source>
</evidence>
<evidence type="ECO:0000256" key="2">
    <source>
        <dbReference type="ARBA" id="ARBA00012432"/>
    </source>
</evidence>
<dbReference type="InParanoid" id="T0PVZ7"/>
<dbReference type="GeneID" id="19953416"/>
<dbReference type="AlphaFoldDB" id="T0PVZ7"/>
<reference evidence="15 16" key="1">
    <citation type="submission" date="2012-04" db="EMBL/GenBank/DDBJ databases">
        <title>The Genome Sequence of Saprolegnia declina VS20.</title>
        <authorList>
            <consortium name="The Broad Institute Genome Sequencing Platform"/>
            <person name="Russ C."/>
            <person name="Nusbaum C."/>
            <person name="Tyler B."/>
            <person name="van West P."/>
            <person name="Dieguez-Uribeondo J."/>
            <person name="de Bruijn I."/>
            <person name="Tripathy S."/>
            <person name="Jiang R."/>
            <person name="Young S.K."/>
            <person name="Zeng Q."/>
            <person name="Gargeya S."/>
            <person name="Fitzgerald M."/>
            <person name="Haas B."/>
            <person name="Abouelleil A."/>
            <person name="Alvarado L."/>
            <person name="Arachchi H.M."/>
            <person name="Berlin A."/>
            <person name="Chapman S.B."/>
            <person name="Goldberg J."/>
            <person name="Griggs A."/>
            <person name="Gujja S."/>
            <person name="Hansen M."/>
            <person name="Howarth C."/>
            <person name="Imamovic A."/>
            <person name="Larimer J."/>
            <person name="McCowen C."/>
            <person name="Montmayeur A."/>
            <person name="Murphy C."/>
            <person name="Neiman D."/>
            <person name="Pearson M."/>
            <person name="Priest M."/>
            <person name="Roberts A."/>
            <person name="Saif S."/>
            <person name="Shea T."/>
            <person name="Sisk P."/>
            <person name="Sykes S."/>
            <person name="Wortman J."/>
            <person name="Nusbaum C."/>
            <person name="Birren B."/>
        </authorList>
    </citation>
    <scope>NUCLEOTIDE SEQUENCE [LARGE SCALE GENOMIC DNA]</scope>
    <source>
        <strain evidence="15 16">VS20</strain>
    </source>
</reference>
<evidence type="ECO:0000259" key="14">
    <source>
        <dbReference type="PROSITE" id="PS50011"/>
    </source>
</evidence>
<dbReference type="CDD" id="cd05117">
    <property type="entry name" value="STKc_CAMK"/>
    <property type="match status" value="2"/>
</dbReference>
<evidence type="ECO:0000256" key="11">
    <source>
        <dbReference type="ARBA" id="ARBA00025890"/>
    </source>
</evidence>
<dbReference type="InterPro" id="IPR000719">
    <property type="entry name" value="Prot_kinase_dom"/>
</dbReference>
<dbReference type="Gene3D" id="6.10.140.620">
    <property type="match status" value="1"/>
</dbReference>
<dbReference type="VEuPathDB" id="FungiDB:SDRG_12689"/>
<keyword evidence="8 12" id="KW-0067">ATP-binding</keyword>
<dbReference type="STRING" id="1156394.T0PVZ7"/>
<dbReference type="FunFam" id="1.10.510.10:FF:000571">
    <property type="entry name" value="Maternal embryonic leucine zipper kinase"/>
    <property type="match status" value="1"/>
</dbReference>
<dbReference type="FunFam" id="3.30.200.20:FF:000042">
    <property type="entry name" value="Aurora kinase A"/>
    <property type="match status" value="1"/>
</dbReference>
<dbReference type="OrthoDB" id="40902at2759"/>
<sequence length="757" mass="84405">MGGSNSKLCCCGRGPRPAEDEGHAEPKSRDVHEATAAVDGPLEDSDNLSTPPQSPRVDDESLSPAIQSRPSLVSSHHFADIYALDVDQKLGEGATAVVYVATNKRNGKRVAVKCFEKAKMAQNEIRDLFMEVGILKLMKHKNVLQLHDFFEEPSHFFIVTDLLEGGELFDRIVEKEFYSEKEARDLIKTLLDAIQYLHDLNVVHRDLKPENILLTSRGDDTSIKIADFGFAKQDFEGKLTDKCGSPDYIAPEILARSFYGKQVDIWSAGIITYILLCGYPPFSGKNNTVLFNNIKSGQFEFESPYWDDVSNEAKAFVRRMLVVDPSARATVDELLNDVWITGDVSATPLNGVMDELRRFNARRKFKAAVKTVQATVSLLNNARARSASTPMTPPAPMGCGFSCVRRPAGLGDDDGDKDVTDVASEVATEVERMDDSNDDPSPGFFREHYTLGGVLGEGSYAIVKKARSQATGKLCAVKIFKKETLSAQDDADILSEVRILRKLNHRNVLRLVDFYSEPKYYYLVTEYVEGGELFERIALMEYYSEKEARDLVKTLLEAIAYCHSVGVVHRDLKPENILMTSKADNSAIKIADFGFAKQDTNGLSTTCGSPEYVAPEIISRPDATYGKAVDIWSIGVITYVLLAGYTPFHDPNQNILFDNIVNGRFYFYDPDWSEVSQDAKDFVSRALELDPKVRPTALDLLQDPWIVGQNVSARNLVSVMEKLPDFNKSRRKFKAAVQATMLVNHLRARDSDVSKDI</sequence>
<dbReference type="InterPro" id="IPR008271">
    <property type="entry name" value="Ser/Thr_kinase_AS"/>
</dbReference>
<dbReference type="InterPro" id="IPR002291">
    <property type="entry name" value="Phosph_kin_gamma"/>
</dbReference>
<accession>T0PVZ7</accession>
<keyword evidence="3" id="KW-0723">Serine/threonine-protein kinase</keyword>
<dbReference type="OMA" id="ILEHSWV"/>
<dbReference type="PROSITE" id="PS00107">
    <property type="entry name" value="PROTEIN_KINASE_ATP"/>
    <property type="match status" value="2"/>
</dbReference>
<dbReference type="FunFam" id="1.10.510.10:FF:000026">
    <property type="entry name" value="Calcium/calmodulin-dependent protein kinase type 1"/>
    <property type="match status" value="1"/>
</dbReference>
<dbReference type="PANTHER" id="PTHR24347">
    <property type="entry name" value="SERINE/THREONINE-PROTEIN KINASE"/>
    <property type="match status" value="1"/>
</dbReference>
<feature type="binding site" evidence="12">
    <location>
        <position position="113"/>
    </location>
    <ligand>
        <name>ATP</name>
        <dbReference type="ChEBI" id="CHEBI:30616"/>
    </ligand>
</feature>
<keyword evidence="5" id="KW-0808">Transferase</keyword>
<name>T0PVZ7_SAPDV</name>
<feature type="domain" description="Protein kinase" evidence="14">
    <location>
        <begin position="84"/>
        <end position="340"/>
    </location>
</feature>
<dbReference type="GO" id="GO:0005516">
    <property type="term" value="F:calmodulin binding"/>
    <property type="evidence" value="ECO:0007669"/>
    <property type="project" value="UniProtKB-KW"/>
</dbReference>
<protein>
    <recommendedName>
        <fullName evidence="2">phosphorylase kinase</fullName>
        <ecNumber evidence="2">2.7.11.19</ecNumber>
    </recommendedName>
</protein>
<dbReference type="Proteomes" id="UP000030762">
    <property type="component" value="Unassembled WGS sequence"/>
</dbReference>
<evidence type="ECO:0000256" key="7">
    <source>
        <dbReference type="ARBA" id="ARBA00022777"/>
    </source>
</evidence>
<dbReference type="InterPro" id="IPR011009">
    <property type="entry name" value="Kinase-like_dom_sf"/>
</dbReference>
<dbReference type="EMBL" id="JH767182">
    <property type="protein sequence ID" value="EQC29689.1"/>
    <property type="molecule type" value="Genomic_DNA"/>
</dbReference>
<dbReference type="RefSeq" id="XP_008616993.1">
    <property type="nucleotide sequence ID" value="XM_008618771.1"/>
</dbReference>
<evidence type="ECO:0000256" key="4">
    <source>
        <dbReference type="ARBA" id="ARBA00022600"/>
    </source>
</evidence>
<dbReference type="EC" id="2.7.11.19" evidence="2"/>
<evidence type="ECO:0000256" key="5">
    <source>
        <dbReference type="ARBA" id="ARBA00022679"/>
    </source>
</evidence>
<keyword evidence="10" id="KW-0119">Carbohydrate metabolism</keyword>
<dbReference type="GO" id="GO:0005524">
    <property type="term" value="F:ATP binding"/>
    <property type="evidence" value="ECO:0007669"/>
    <property type="project" value="UniProtKB-UniRule"/>
</dbReference>
<dbReference type="eggNOG" id="KOG0603">
    <property type="taxonomic scope" value="Eukaryota"/>
</dbReference>
<dbReference type="PROSITE" id="PS50011">
    <property type="entry name" value="PROTEIN_KINASE_DOM"/>
    <property type="match status" value="2"/>
</dbReference>
<dbReference type="SMART" id="SM00220">
    <property type="entry name" value="S_TKc"/>
    <property type="match status" value="2"/>
</dbReference>
<gene>
    <name evidence="15" type="ORF">SDRG_12689</name>
</gene>
<evidence type="ECO:0000313" key="15">
    <source>
        <dbReference type="EMBL" id="EQC29689.1"/>
    </source>
</evidence>
<dbReference type="InterPro" id="IPR017441">
    <property type="entry name" value="Protein_kinase_ATP_BS"/>
</dbReference>
<evidence type="ECO:0000313" key="16">
    <source>
        <dbReference type="Proteomes" id="UP000030762"/>
    </source>
</evidence>
<dbReference type="PRINTS" id="PR01049">
    <property type="entry name" value="PHOSPHBKNASE"/>
</dbReference>
<feature type="compositionally biased region" description="Basic and acidic residues" evidence="13">
    <location>
        <begin position="16"/>
        <end position="33"/>
    </location>
</feature>
<feature type="region of interest" description="Disordered" evidence="13">
    <location>
        <begin position="1"/>
        <end position="64"/>
    </location>
</feature>
<organism evidence="15 16">
    <name type="scientific">Saprolegnia diclina (strain VS20)</name>
    <dbReference type="NCBI Taxonomy" id="1156394"/>
    <lineage>
        <taxon>Eukaryota</taxon>
        <taxon>Sar</taxon>
        <taxon>Stramenopiles</taxon>
        <taxon>Oomycota</taxon>
        <taxon>Saprolegniomycetes</taxon>
        <taxon>Saprolegniales</taxon>
        <taxon>Saprolegniaceae</taxon>
        <taxon>Saprolegnia</taxon>
    </lineage>
</organism>
<dbReference type="Gene3D" id="1.10.510.10">
    <property type="entry name" value="Transferase(Phosphotransferase) domain 1"/>
    <property type="match status" value="2"/>
</dbReference>
<keyword evidence="9" id="KW-0112">Calmodulin-binding</keyword>
<feature type="domain" description="Protein kinase" evidence="14">
    <location>
        <begin position="449"/>
        <end position="706"/>
    </location>
</feature>
<evidence type="ECO:0000256" key="6">
    <source>
        <dbReference type="ARBA" id="ARBA00022741"/>
    </source>
</evidence>
<evidence type="ECO:0000256" key="1">
    <source>
        <dbReference type="ARBA" id="ARBA00001674"/>
    </source>
</evidence>